<dbReference type="EMBL" id="NSDJ01000001">
    <property type="protein sequence ID" value="RKF67481.1"/>
    <property type="molecule type" value="Genomic_DNA"/>
</dbReference>
<dbReference type="Proteomes" id="UP000284853">
    <property type="component" value="Unassembled WGS sequence"/>
</dbReference>
<dbReference type="PANTHER" id="PTHR12110:SF21">
    <property type="entry name" value="XYLOSE ISOMERASE-LIKE TIM BARREL DOMAIN-CONTAINING PROTEIN"/>
    <property type="match status" value="1"/>
</dbReference>
<comment type="caution">
    <text evidence="2">The sequence shown here is derived from an EMBL/GenBank/DDBJ whole genome shotgun (WGS) entry which is preliminary data.</text>
</comment>
<protein>
    <submittedName>
        <fullName evidence="2">Xylose isomerase</fullName>
    </submittedName>
</protein>
<reference evidence="2 3" key="1">
    <citation type="submission" date="2017-08" db="EMBL/GenBank/DDBJ databases">
        <title>Comparative genomics of bacteria isolated from necrotic lesions of AOD affected trees.</title>
        <authorList>
            <person name="Doonan J."/>
            <person name="Denman S."/>
            <person name="Mcdonald J.E."/>
        </authorList>
    </citation>
    <scope>NUCLEOTIDE SEQUENCE [LARGE SCALE GENOMIC DNA]</scope>
    <source>
        <strain evidence="2 3">CIP 105588</strain>
    </source>
</reference>
<evidence type="ECO:0000313" key="2">
    <source>
        <dbReference type="EMBL" id="RKF67481.1"/>
    </source>
</evidence>
<dbReference type="Pfam" id="PF01261">
    <property type="entry name" value="AP_endonuc_2"/>
    <property type="match status" value="1"/>
</dbReference>
<feature type="domain" description="Xylose isomerase-like TIM barrel" evidence="1">
    <location>
        <begin position="24"/>
        <end position="260"/>
    </location>
</feature>
<dbReference type="InterPro" id="IPR013022">
    <property type="entry name" value="Xyl_isomerase-like_TIM-brl"/>
</dbReference>
<dbReference type="GO" id="GO:0016853">
    <property type="term" value="F:isomerase activity"/>
    <property type="evidence" value="ECO:0007669"/>
    <property type="project" value="UniProtKB-KW"/>
</dbReference>
<evidence type="ECO:0000313" key="3">
    <source>
        <dbReference type="Proteomes" id="UP000284853"/>
    </source>
</evidence>
<dbReference type="PANTHER" id="PTHR12110">
    <property type="entry name" value="HYDROXYPYRUVATE ISOMERASE"/>
    <property type="match status" value="1"/>
</dbReference>
<dbReference type="InterPro" id="IPR050312">
    <property type="entry name" value="IolE/XylAMocC-like"/>
</dbReference>
<dbReference type="InterPro" id="IPR036237">
    <property type="entry name" value="Xyl_isomerase-like_sf"/>
</dbReference>
<sequence length="283" mass="31824">MPATTRLRSIATVSVPGTLPEKLTAIAAAGFDGVEIFEDDLLKSPVKPVAIRNLADSLGLRIFLLQPFRDFEGVPAEKRIEKLASARRQFDLMRELGCDHLLVCSNTDPQSSPEREVQIADLAALAEMAEPYDIRIGFEALAWGKHINRYRQAWDRVREVNSPALGIVLDSFHILAVGDNLDRLDEVPLDKISFLQLADAPYKDMNVQQWSRSYRCYPGQGDLPLVDFVSTLNRKGFTGPWSLEIFNDKTLPLADGLRSLAELEKRMQAYDQDHNSNPFIEEI</sequence>
<proteinExistence type="predicted"/>
<name>A0ABX9PR02_9GAMM</name>
<evidence type="ECO:0000259" key="1">
    <source>
        <dbReference type="Pfam" id="PF01261"/>
    </source>
</evidence>
<keyword evidence="3" id="KW-1185">Reference proteome</keyword>
<gene>
    <name evidence="2" type="ORF">CKQ54_03320</name>
</gene>
<keyword evidence="2" id="KW-0413">Isomerase</keyword>
<dbReference type="SUPFAM" id="SSF51658">
    <property type="entry name" value="Xylose isomerase-like"/>
    <property type="match status" value="1"/>
</dbReference>
<accession>A0ABX9PR02</accession>
<organism evidence="2 3">
    <name type="scientific">Rahnella variigena</name>
    <dbReference type="NCBI Taxonomy" id="574964"/>
    <lineage>
        <taxon>Bacteria</taxon>
        <taxon>Pseudomonadati</taxon>
        <taxon>Pseudomonadota</taxon>
        <taxon>Gammaproteobacteria</taxon>
        <taxon>Enterobacterales</taxon>
        <taxon>Yersiniaceae</taxon>
        <taxon>Rahnella</taxon>
    </lineage>
</organism>
<dbReference type="Gene3D" id="3.20.20.150">
    <property type="entry name" value="Divalent-metal-dependent TIM barrel enzymes"/>
    <property type="match status" value="1"/>
</dbReference>